<dbReference type="SUPFAM" id="SSF48452">
    <property type="entry name" value="TPR-like"/>
    <property type="match status" value="1"/>
</dbReference>
<organism evidence="9 10">
    <name type="scientific">Candidatus Pseudobacter hemicellulosilyticus</name>
    <dbReference type="NCBI Taxonomy" id="3121375"/>
    <lineage>
        <taxon>Bacteria</taxon>
        <taxon>Pseudomonadati</taxon>
        <taxon>Bacteroidota</taxon>
        <taxon>Chitinophagia</taxon>
        <taxon>Chitinophagales</taxon>
        <taxon>Chitinophagaceae</taxon>
        <taxon>Pseudobacter</taxon>
    </lineage>
</organism>
<evidence type="ECO:0000256" key="2">
    <source>
        <dbReference type="ARBA" id="ARBA00006275"/>
    </source>
</evidence>
<evidence type="ECO:0000259" key="7">
    <source>
        <dbReference type="Pfam" id="PF07980"/>
    </source>
</evidence>
<evidence type="ECO:0000256" key="4">
    <source>
        <dbReference type="ARBA" id="ARBA00023136"/>
    </source>
</evidence>
<name>A0AAJ5WVC7_9BACT</name>
<evidence type="ECO:0000313" key="9">
    <source>
        <dbReference type="EMBL" id="WEK37861.1"/>
    </source>
</evidence>
<evidence type="ECO:0000259" key="8">
    <source>
        <dbReference type="Pfam" id="PF14322"/>
    </source>
</evidence>
<protein>
    <submittedName>
        <fullName evidence="9">RagB/SusD family nutrient uptake outer membrane protein</fullName>
    </submittedName>
</protein>
<dbReference type="Pfam" id="PF14322">
    <property type="entry name" value="SusD-like_3"/>
    <property type="match status" value="1"/>
</dbReference>
<keyword evidence="3 6" id="KW-0732">Signal</keyword>
<dbReference type="Proteomes" id="UP001220610">
    <property type="component" value="Chromosome"/>
</dbReference>
<comment type="similarity">
    <text evidence="2">Belongs to the SusD family.</text>
</comment>
<dbReference type="Pfam" id="PF07980">
    <property type="entry name" value="SusD_RagB"/>
    <property type="match status" value="1"/>
</dbReference>
<proteinExistence type="inferred from homology"/>
<evidence type="ECO:0000313" key="10">
    <source>
        <dbReference type="Proteomes" id="UP001220610"/>
    </source>
</evidence>
<evidence type="ECO:0000256" key="3">
    <source>
        <dbReference type="ARBA" id="ARBA00022729"/>
    </source>
</evidence>
<keyword evidence="4" id="KW-0472">Membrane</keyword>
<reference evidence="9" key="1">
    <citation type="submission" date="2023-03" db="EMBL/GenBank/DDBJ databases">
        <title>Andean soil-derived lignocellulolytic bacterial consortium as a source of novel taxa and putative plastic-active enzymes.</title>
        <authorList>
            <person name="Diaz-Garcia L."/>
            <person name="Chuvochina M."/>
            <person name="Feuerriegel G."/>
            <person name="Bunk B."/>
            <person name="Sproer C."/>
            <person name="Streit W.R."/>
            <person name="Rodriguez L.M."/>
            <person name="Overmann J."/>
            <person name="Jimenez D.J."/>
        </authorList>
    </citation>
    <scope>NUCLEOTIDE SEQUENCE</scope>
    <source>
        <strain evidence="9">MAG 7</strain>
    </source>
</reference>
<sequence length="557" mass="64351">MKIANYISTALVFMAVMALCAGCKKDFLERAPSDLITADETFGNIENAEDFLNNAYDIFPSWFYKPVDGGVWALASGTDEAEQIWDADRDVNFFNTGNVNPQYFPMYDRYFDLYATIRRANILLENYDKIPDEIGSGSQEITRKKRLKGEAFGLIAYCYFELFKMWGDVAIVKTSLDFSDPNVNQLHRSPVSEVYAYVLQNVDSAVNILPASYQSDALYGRMTSTAVRSIAARASLYYASALFNKDNLKERWEEAARMNKAAIDYAGQNGFALSETASDKFSAYERVFQDTRNSEVLFTRFGMNTRSYYDNWDKITESTGFGGDGGTQPLQEMVDSYEMSNGLPITDPGSLYNEQQPYLNRDPRFYYTINYHGRSWKGRNFNMKNGGQDRITWTPAPNYYVRKILAEEYNLFTYSNYRYRPWVLFRITELYLNYAEALNEADGDITEIYGAVNKIRRRVNMPDLPAGLNKTQLRDRIRRERRVELAFEGHRFWDVRRWKIAEFTDNVEVHGILVNDDNSYSTSLIEKRNFNPAKNYLLPIPQPEIDKNPNFVQNPGY</sequence>
<feature type="domain" description="SusD-like N-terminal" evidence="8">
    <location>
        <begin position="62"/>
        <end position="235"/>
    </location>
</feature>
<evidence type="ECO:0000256" key="5">
    <source>
        <dbReference type="ARBA" id="ARBA00023237"/>
    </source>
</evidence>
<dbReference type="Gene3D" id="1.25.40.390">
    <property type="match status" value="1"/>
</dbReference>
<feature type="domain" description="RagB/SusD" evidence="7">
    <location>
        <begin position="309"/>
        <end position="557"/>
    </location>
</feature>
<dbReference type="EMBL" id="CP119311">
    <property type="protein sequence ID" value="WEK37861.1"/>
    <property type="molecule type" value="Genomic_DNA"/>
</dbReference>
<accession>A0AAJ5WVC7</accession>
<evidence type="ECO:0000256" key="6">
    <source>
        <dbReference type="SAM" id="SignalP"/>
    </source>
</evidence>
<feature type="chain" id="PRO_5042530455" evidence="6">
    <location>
        <begin position="22"/>
        <end position="557"/>
    </location>
</feature>
<comment type="subcellular location">
    <subcellularLocation>
        <location evidence="1">Cell outer membrane</location>
    </subcellularLocation>
</comment>
<evidence type="ECO:0000256" key="1">
    <source>
        <dbReference type="ARBA" id="ARBA00004442"/>
    </source>
</evidence>
<dbReference type="InterPro" id="IPR012944">
    <property type="entry name" value="SusD_RagB_dom"/>
</dbReference>
<dbReference type="GO" id="GO:0009279">
    <property type="term" value="C:cell outer membrane"/>
    <property type="evidence" value="ECO:0007669"/>
    <property type="project" value="UniProtKB-SubCell"/>
</dbReference>
<gene>
    <name evidence="9" type="ORF">P0Y53_10135</name>
</gene>
<dbReference type="InterPro" id="IPR033985">
    <property type="entry name" value="SusD-like_N"/>
</dbReference>
<feature type="signal peptide" evidence="6">
    <location>
        <begin position="1"/>
        <end position="21"/>
    </location>
</feature>
<keyword evidence="5" id="KW-0998">Cell outer membrane</keyword>
<dbReference type="InterPro" id="IPR011990">
    <property type="entry name" value="TPR-like_helical_dom_sf"/>
</dbReference>
<dbReference type="AlphaFoldDB" id="A0AAJ5WVC7"/>